<keyword evidence="3" id="KW-0460">Magnesium</keyword>
<dbReference type="AlphaFoldDB" id="A0A1F5XGV5"/>
<sequence>MKKLRIANRVVVYDNNSNKVLLVRNRGQNFWYPPGGGWEYETERIIQGAKREVKEETSLNVNIGRLLYVQEFHDKPDSISFEIFWLGWPQANANFNGVGAQDNDDGRVGDVRWFDKEEIRGIKVFPKRLQSVFWKNINSALTQEDPFLEA</sequence>
<feature type="domain" description="Nudix hydrolase" evidence="4">
    <location>
        <begin position="3"/>
        <end position="136"/>
    </location>
</feature>
<evidence type="ECO:0000256" key="1">
    <source>
        <dbReference type="ARBA" id="ARBA00001946"/>
    </source>
</evidence>
<evidence type="ECO:0000259" key="4">
    <source>
        <dbReference type="PROSITE" id="PS51462"/>
    </source>
</evidence>
<accession>A0A1F5XGV5</accession>
<dbReference type="SUPFAM" id="SSF55811">
    <property type="entry name" value="Nudix"/>
    <property type="match status" value="1"/>
</dbReference>
<comment type="caution">
    <text evidence="5">The sequence shown here is derived from an EMBL/GenBank/DDBJ whole genome shotgun (WGS) entry which is preliminary data.</text>
</comment>
<reference evidence="5 6" key="1">
    <citation type="journal article" date="2016" name="Nat. Commun.">
        <title>Thousands of microbial genomes shed light on interconnected biogeochemical processes in an aquifer system.</title>
        <authorList>
            <person name="Anantharaman K."/>
            <person name="Brown C.T."/>
            <person name="Hug L.A."/>
            <person name="Sharon I."/>
            <person name="Castelle C.J."/>
            <person name="Probst A.J."/>
            <person name="Thomas B.C."/>
            <person name="Singh A."/>
            <person name="Wilkins M.J."/>
            <person name="Karaoz U."/>
            <person name="Brodie E.L."/>
            <person name="Williams K.H."/>
            <person name="Hubbard S.S."/>
            <person name="Banfield J.F."/>
        </authorList>
    </citation>
    <scope>NUCLEOTIDE SEQUENCE [LARGE SCALE GENOMIC DNA]</scope>
</reference>
<organism evidence="5 6">
    <name type="scientific">Candidatus Giovannonibacteria bacterium RIFCSPLOWO2_01_FULL_46_32</name>
    <dbReference type="NCBI Taxonomy" id="1798353"/>
    <lineage>
        <taxon>Bacteria</taxon>
        <taxon>Candidatus Giovannoniibacteriota</taxon>
    </lineage>
</organism>
<gene>
    <name evidence="5" type="ORF">A3B19_01550</name>
</gene>
<protein>
    <recommendedName>
        <fullName evidence="4">Nudix hydrolase domain-containing protein</fullName>
    </recommendedName>
</protein>
<comment type="cofactor">
    <cofactor evidence="1">
        <name>Mg(2+)</name>
        <dbReference type="ChEBI" id="CHEBI:18420"/>
    </cofactor>
</comment>
<dbReference type="Gene3D" id="3.90.79.10">
    <property type="entry name" value="Nucleoside Triphosphate Pyrophosphohydrolase"/>
    <property type="match status" value="1"/>
</dbReference>
<evidence type="ECO:0000313" key="6">
    <source>
        <dbReference type="Proteomes" id="UP000177346"/>
    </source>
</evidence>
<proteinExistence type="predicted"/>
<dbReference type="InterPro" id="IPR000086">
    <property type="entry name" value="NUDIX_hydrolase_dom"/>
</dbReference>
<dbReference type="PROSITE" id="PS51462">
    <property type="entry name" value="NUDIX"/>
    <property type="match status" value="1"/>
</dbReference>
<dbReference type="PANTHER" id="PTHR43046:SF12">
    <property type="entry name" value="GDP-MANNOSE MANNOSYL HYDROLASE"/>
    <property type="match status" value="1"/>
</dbReference>
<evidence type="ECO:0000256" key="2">
    <source>
        <dbReference type="ARBA" id="ARBA00022801"/>
    </source>
</evidence>
<dbReference type="InterPro" id="IPR015797">
    <property type="entry name" value="NUDIX_hydrolase-like_dom_sf"/>
</dbReference>
<evidence type="ECO:0000313" key="5">
    <source>
        <dbReference type="EMBL" id="OGF87097.1"/>
    </source>
</evidence>
<evidence type="ECO:0000256" key="3">
    <source>
        <dbReference type="ARBA" id="ARBA00022842"/>
    </source>
</evidence>
<dbReference type="EMBL" id="MFIF01000009">
    <property type="protein sequence ID" value="OGF87097.1"/>
    <property type="molecule type" value="Genomic_DNA"/>
</dbReference>
<dbReference type="Pfam" id="PF00293">
    <property type="entry name" value="NUDIX"/>
    <property type="match status" value="1"/>
</dbReference>
<name>A0A1F5XGV5_9BACT</name>
<dbReference type="Proteomes" id="UP000177346">
    <property type="component" value="Unassembled WGS sequence"/>
</dbReference>
<dbReference type="PANTHER" id="PTHR43046">
    <property type="entry name" value="GDP-MANNOSE MANNOSYL HYDROLASE"/>
    <property type="match status" value="1"/>
</dbReference>
<keyword evidence="2" id="KW-0378">Hydrolase</keyword>
<dbReference type="GO" id="GO:0016787">
    <property type="term" value="F:hydrolase activity"/>
    <property type="evidence" value="ECO:0007669"/>
    <property type="project" value="UniProtKB-KW"/>
</dbReference>